<keyword evidence="1" id="KW-0472">Membrane</keyword>
<dbReference type="Pfam" id="PF04773">
    <property type="entry name" value="FecR"/>
    <property type="match status" value="1"/>
</dbReference>
<evidence type="ECO:0000256" key="1">
    <source>
        <dbReference type="SAM" id="Phobius"/>
    </source>
</evidence>
<evidence type="ECO:0000259" key="3">
    <source>
        <dbReference type="Pfam" id="PF16344"/>
    </source>
</evidence>
<dbReference type="PANTHER" id="PTHR30273">
    <property type="entry name" value="PERIPLASMIC SIGNAL SENSOR AND SIGMA FACTOR ACTIVATOR FECR-RELATED"/>
    <property type="match status" value="1"/>
</dbReference>
<dbReference type="PIRSF" id="PIRSF018266">
    <property type="entry name" value="FecR"/>
    <property type="match status" value="1"/>
</dbReference>
<proteinExistence type="predicted"/>
<keyword evidence="1" id="KW-0812">Transmembrane</keyword>
<dbReference type="OrthoDB" id="1452822at2"/>
<dbReference type="AlphaFoldDB" id="A0A1T4TRM2"/>
<feature type="domain" description="FecR protein" evidence="2">
    <location>
        <begin position="126"/>
        <end position="216"/>
    </location>
</feature>
<keyword evidence="1" id="KW-1133">Transmembrane helix</keyword>
<dbReference type="Proteomes" id="UP000190367">
    <property type="component" value="Unassembled WGS sequence"/>
</dbReference>
<evidence type="ECO:0000313" key="4">
    <source>
        <dbReference type="EMBL" id="SKA43064.1"/>
    </source>
</evidence>
<dbReference type="EMBL" id="FUWZ01000006">
    <property type="protein sequence ID" value="SKA43064.1"/>
    <property type="molecule type" value="Genomic_DNA"/>
</dbReference>
<sequence length="333" mass="37141">MNKKTDIDIVIRYLEDPDNEQHKQQLNDWIQQDTANLDIFLDMKAMWQGDPLPAASAFDTQGQWLQLNATLDALPSTTTTSATATAASRNTRVFQMKARYWWAAAAVLAIGLTWTWLGPGSYKTITTAQNLDSLHLPDGSMVYINAHSTVRYSRTFGKNNRHIKIDKGEAFFDVVKNDALPFTVDAPDVEVEVLGTAFNVKAAGSGVKVFVQSGKVSAAYKGKGSDKKVILTPGQEASLARHGSTIDTRFYKKNNNILAWRTRTLTFDDAPLTEVAAALSDFYHVQVDISNQQLNDKKLLATFPNMPLEEVLDIMRKTLQINITHKDNLVEIY</sequence>
<evidence type="ECO:0000259" key="2">
    <source>
        <dbReference type="Pfam" id="PF04773"/>
    </source>
</evidence>
<feature type="transmembrane region" description="Helical" evidence="1">
    <location>
        <begin position="100"/>
        <end position="117"/>
    </location>
</feature>
<gene>
    <name evidence="4" type="ORF">SAMN04488128_10694</name>
</gene>
<dbReference type="InterPro" id="IPR032508">
    <property type="entry name" value="FecR_C"/>
</dbReference>
<dbReference type="GO" id="GO:0016989">
    <property type="term" value="F:sigma factor antagonist activity"/>
    <property type="evidence" value="ECO:0007669"/>
    <property type="project" value="TreeGrafter"/>
</dbReference>
<evidence type="ECO:0000313" key="5">
    <source>
        <dbReference type="Proteomes" id="UP000190367"/>
    </source>
</evidence>
<feature type="domain" description="Protein FecR C-terminal" evidence="3">
    <location>
        <begin position="265"/>
        <end position="330"/>
    </location>
</feature>
<name>A0A1T4TRM2_9BACT</name>
<dbReference type="InterPro" id="IPR006860">
    <property type="entry name" value="FecR"/>
</dbReference>
<accession>A0A1T4TRM2</accession>
<organism evidence="4 5">
    <name type="scientific">Chitinophaga eiseniae</name>
    <dbReference type="NCBI Taxonomy" id="634771"/>
    <lineage>
        <taxon>Bacteria</taxon>
        <taxon>Pseudomonadati</taxon>
        <taxon>Bacteroidota</taxon>
        <taxon>Chitinophagia</taxon>
        <taxon>Chitinophagales</taxon>
        <taxon>Chitinophagaceae</taxon>
        <taxon>Chitinophaga</taxon>
    </lineage>
</organism>
<reference evidence="5" key="1">
    <citation type="submission" date="2017-02" db="EMBL/GenBank/DDBJ databases">
        <authorList>
            <person name="Varghese N."/>
            <person name="Submissions S."/>
        </authorList>
    </citation>
    <scope>NUCLEOTIDE SEQUENCE [LARGE SCALE GENOMIC DNA]</scope>
    <source>
        <strain evidence="5">DSM 22224</strain>
    </source>
</reference>
<dbReference type="Pfam" id="PF16344">
    <property type="entry name" value="FecR_C"/>
    <property type="match status" value="1"/>
</dbReference>
<dbReference type="PANTHER" id="PTHR30273:SF2">
    <property type="entry name" value="PROTEIN FECR"/>
    <property type="match status" value="1"/>
</dbReference>
<dbReference type="InterPro" id="IPR012373">
    <property type="entry name" value="Ferrdict_sens_TM"/>
</dbReference>
<dbReference type="Gene3D" id="3.55.50.30">
    <property type="match status" value="1"/>
</dbReference>
<dbReference type="STRING" id="634771.SAMN04488128_10694"/>
<protein>
    <submittedName>
        <fullName evidence="4">Ferric-dicitrate binding protein FerR, regulates iron transport through sigma-19</fullName>
    </submittedName>
</protein>
<keyword evidence="5" id="KW-1185">Reference proteome</keyword>
<dbReference type="RefSeq" id="WP_078672465.1">
    <property type="nucleotide sequence ID" value="NZ_FUWZ01000006.1"/>
</dbReference>
<dbReference type="Gene3D" id="2.60.120.1440">
    <property type="match status" value="1"/>
</dbReference>